<dbReference type="RefSeq" id="NP_918960.1">
    <property type="nucleotide sequence ID" value="NC_005091.2"/>
</dbReference>
<name>Q6UYL4_9CAUD</name>
<dbReference type="KEGG" id="vg:2559615"/>
<evidence type="ECO:0000313" key="1">
    <source>
        <dbReference type="EMBL" id="AAQ63327.1"/>
    </source>
</evidence>
<sequence length="166" mass="18712">MGGPYFFRDGSQYTGHQVVNFSVQKGQGKVRIRARCKECNGRPGSHHWPHGRCGACKGTGINASYSWVSVYSAERLNELNASKHRKHMALSALALLMVKRDFRQFLRQRDRLLTDMQTFAPKSENLQLLLAKVNQGTILTPTEIRQALTLVNTVRSQFYVAASCAR</sequence>
<organism evidence="1 2">
    <name type="scientific">Burkholderia phage BcepNazgul</name>
    <dbReference type="NCBI Taxonomy" id="242861"/>
    <lineage>
        <taxon>Viruses</taxon>
        <taxon>Duplodnaviria</taxon>
        <taxon>Heunggongvirae</taxon>
        <taxon>Uroviricota</taxon>
        <taxon>Caudoviricetes</taxon>
        <taxon>Casjensviridae</taxon>
        <taxon>Nazgulvirus</taxon>
        <taxon>Nazgulvirus bcepnazgul</taxon>
        <taxon>Burkholderia virus BcepNazgul</taxon>
    </lineage>
</organism>
<dbReference type="SUPFAM" id="SSF57938">
    <property type="entry name" value="DnaJ/Hsp40 cysteine-rich domain"/>
    <property type="match status" value="1"/>
</dbReference>
<gene>
    <name evidence="1" type="ORF">Nazgul26</name>
</gene>
<evidence type="ECO:0000313" key="2">
    <source>
        <dbReference type="Proteomes" id="UP000002549"/>
    </source>
</evidence>
<dbReference type="Proteomes" id="UP000002549">
    <property type="component" value="Segment"/>
</dbReference>
<protein>
    <submittedName>
        <fullName evidence="1">Uncharacterized protein</fullName>
    </submittedName>
</protein>
<reference evidence="1" key="1">
    <citation type="submission" date="2006-02" db="EMBL/GenBank/DDBJ databases">
        <title>Complete nucleotide sequence of BcepNazgul, a novel soil phage of Burkholderia cepacia genomovar VII.</title>
        <authorList>
            <person name="Summer E.J."/>
            <person name="Peek M.L."/>
            <person name="Haliburton J.R."/>
            <person name="Hall E."/>
            <person name="Heusinkveld K."/>
            <person name="Simser J."/>
            <person name="No E.G."/>
            <person name="Gonzalez C.F."/>
            <person name="Young R.F."/>
        </authorList>
    </citation>
    <scope>NUCLEOTIDE SEQUENCE [LARGE SCALE GENOMIC DNA]</scope>
</reference>
<dbReference type="InterPro" id="IPR036410">
    <property type="entry name" value="HSP_DnaJ_Cys-rich_dom_sf"/>
</dbReference>
<accession>Q6UYL4</accession>
<dbReference type="EMBL" id="AY357582">
    <property type="protein sequence ID" value="AAQ63327.1"/>
    <property type="molecule type" value="Genomic_DNA"/>
</dbReference>
<dbReference type="GeneID" id="2559615"/>
<keyword evidence="2" id="KW-1185">Reference proteome</keyword>
<proteinExistence type="predicted"/>